<evidence type="ECO:0000256" key="11">
    <source>
        <dbReference type="SAM" id="Phobius"/>
    </source>
</evidence>
<dbReference type="GO" id="GO:0003950">
    <property type="term" value="F:NAD+ poly-ADP-ribosyltransferase activity"/>
    <property type="evidence" value="ECO:0007669"/>
    <property type="project" value="TreeGrafter"/>
</dbReference>
<dbReference type="GO" id="GO:0090729">
    <property type="term" value="F:toxin activity"/>
    <property type="evidence" value="ECO:0007669"/>
    <property type="project" value="UniProtKB-KW"/>
</dbReference>
<keyword evidence="11" id="KW-0472">Membrane</keyword>
<sequence>MKRSKYPYHPLTDEDSDINTTTIPKNDNYFTLVWLDEEALDTESPNYRVTIDMFKKICSDNYNLYNSPDLFIAEIETMTKTTKLIVIMSGKLAKMTISKLSISLLREISSIFIFCQDYDNYKYLFKKCRKVNDICTDHESLEEAIIHEIYQEDSDIRDHDLKPIFILKEDPEEFLLYQLNIELLKHYRWTTDNRERMLNECMKYYCKNNIKKKEIRQFKNEYELHNAIQWYTRSGFLYRLVNKALRSLDMEQINIFRPYIKDLCKQLEQLHKQHQSDQLLTVYRGHANMPIHQFRKIKQNIGTLVSFNGFLSTSINYDVAVMFAGSTSADEVSIIFEIKTNYNLTNVIFADISKLSSIEDEEEVLFSLCSVFRILSVEEDTNNKLWKILMIATDEDTLNLQDYVNQRIQLHECLNIDDSINDEKNDQQINDELDIRVEVMNTNNYLLHCISRYFGRKPIAAMCVIFIIIIATVFVIVLEIKIQSRHPKSNLYSCEGINCTTFNTSTGSVYQYFHNVFYRIFNLQSEKVST</sequence>
<evidence type="ECO:0000256" key="4">
    <source>
        <dbReference type="ARBA" id="ARBA00022656"/>
    </source>
</evidence>
<evidence type="ECO:0000256" key="2">
    <source>
        <dbReference type="ARBA" id="ARBA00009558"/>
    </source>
</evidence>
<dbReference type="SUPFAM" id="SSF56399">
    <property type="entry name" value="ADP-ribosylation"/>
    <property type="match status" value="1"/>
</dbReference>
<keyword evidence="5 10" id="KW-0328">Glycosyltransferase</keyword>
<dbReference type="PANTHER" id="PTHR10339">
    <property type="entry name" value="ADP-RIBOSYLTRANSFERASE"/>
    <property type="match status" value="1"/>
</dbReference>
<evidence type="ECO:0000256" key="1">
    <source>
        <dbReference type="ARBA" id="ARBA00004613"/>
    </source>
</evidence>
<name>A0A813VJT7_9BILA</name>
<keyword evidence="10" id="KW-0521">NADP</keyword>
<dbReference type="EC" id="2.4.2.31" evidence="10"/>
<feature type="transmembrane region" description="Helical" evidence="11">
    <location>
        <begin position="459"/>
        <end position="478"/>
    </location>
</feature>
<evidence type="ECO:0000256" key="3">
    <source>
        <dbReference type="ARBA" id="ARBA00022525"/>
    </source>
</evidence>
<dbReference type="Pfam" id="PF01129">
    <property type="entry name" value="ART"/>
    <property type="match status" value="1"/>
</dbReference>
<evidence type="ECO:0000256" key="10">
    <source>
        <dbReference type="RuleBase" id="RU361228"/>
    </source>
</evidence>
<keyword evidence="11" id="KW-1133">Transmembrane helix</keyword>
<organism evidence="12 13">
    <name type="scientific">Adineta steineri</name>
    <dbReference type="NCBI Taxonomy" id="433720"/>
    <lineage>
        <taxon>Eukaryota</taxon>
        <taxon>Metazoa</taxon>
        <taxon>Spiralia</taxon>
        <taxon>Gnathifera</taxon>
        <taxon>Rotifera</taxon>
        <taxon>Eurotatoria</taxon>
        <taxon>Bdelloidea</taxon>
        <taxon>Adinetida</taxon>
        <taxon>Adinetidae</taxon>
        <taxon>Adineta</taxon>
    </lineage>
</organism>
<dbReference type="InterPro" id="IPR000768">
    <property type="entry name" value="ART"/>
</dbReference>
<keyword evidence="6 10" id="KW-0808">Transferase</keyword>
<dbReference type="Gene3D" id="3.90.176.10">
    <property type="entry name" value="Toxin ADP-ribosyltransferase, Chain A, domain 1"/>
    <property type="match status" value="1"/>
</dbReference>
<protein>
    <recommendedName>
        <fullName evidence="10">NAD(P)(+)--arginine ADP-ribosyltransferase</fullName>
        <ecNumber evidence="10">2.4.2.31</ecNumber>
    </recommendedName>
    <alternativeName>
        <fullName evidence="10">Mono(ADP-ribosyl)transferase</fullName>
    </alternativeName>
</protein>
<dbReference type="GO" id="GO:0106274">
    <property type="term" value="F:NAD+-protein-arginine ADP-ribosyltransferase activity"/>
    <property type="evidence" value="ECO:0007669"/>
    <property type="project" value="UniProtKB-EC"/>
</dbReference>
<dbReference type="InterPro" id="IPR050999">
    <property type="entry name" value="ADP-ribosyltransferase_ARG"/>
</dbReference>
<dbReference type="Proteomes" id="UP000663891">
    <property type="component" value="Unassembled WGS sequence"/>
</dbReference>
<comment type="catalytic activity">
    <reaction evidence="9 10">
        <text>L-arginyl-[protein] + NAD(+) = N(omega)-(ADP-D-ribosyl)-L-arginyl-[protein] + nicotinamide + H(+)</text>
        <dbReference type="Rhea" id="RHEA:19149"/>
        <dbReference type="Rhea" id="RHEA-COMP:10532"/>
        <dbReference type="Rhea" id="RHEA-COMP:15087"/>
        <dbReference type="ChEBI" id="CHEBI:15378"/>
        <dbReference type="ChEBI" id="CHEBI:17154"/>
        <dbReference type="ChEBI" id="CHEBI:29965"/>
        <dbReference type="ChEBI" id="CHEBI:57540"/>
        <dbReference type="ChEBI" id="CHEBI:142554"/>
        <dbReference type="EC" id="2.4.2.31"/>
    </reaction>
</comment>
<accession>A0A813VJT7</accession>
<comment type="similarity">
    <text evidence="2 10">Belongs to the Arg-specific ADP-ribosyltransferase family.</text>
</comment>
<dbReference type="OrthoDB" id="423533at2759"/>
<keyword evidence="4" id="KW-0800">Toxin</keyword>
<dbReference type="PANTHER" id="PTHR10339:SF25">
    <property type="entry name" value="SECRETED EXOENZYME S"/>
    <property type="match status" value="1"/>
</dbReference>
<proteinExistence type="inferred from homology"/>
<reference evidence="12" key="1">
    <citation type="submission" date="2021-02" db="EMBL/GenBank/DDBJ databases">
        <authorList>
            <person name="Nowell W R."/>
        </authorList>
    </citation>
    <scope>NUCLEOTIDE SEQUENCE</scope>
</reference>
<dbReference type="PROSITE" id="PS51996">
    <property type="entry name" value="TR_MART"/>
    <property type="match status" value="1"/>
</dbReference>
<gene>
    <name evidence="12" type="ORF">VCS650_LOCUS6224</name>
</gene>
<keyword evidence="10" id="KW-0520">NAD</keyword>
<comment type="caution">
    <text evidence="12">The sequence shown here is derived from an EMBL/GenBank/DDBJ whole genome shotgun (WGS) entry which is preliminary data.</text>
</comment>
<comment type="subcellular location">
    <subcellularLocation>
        <location evidence="1">Secreted</location>
    </subcellularLocation>
</comment>
<dbReference type="GO" id="GO:0005576">
    <property type="term" value="C:extracellular region"/>
    <property type="evidence" value="ECO:0007669"/>
    <property type="project" value="UniProtKB-SubCell"/>
</dbReference>
<keyword evidence="3" id="KW-0964">Secreted</keyword>
<dbReference type="AlphaFoldDB" id="A0A813VJT7"/>
<keyword evidence="7" id="KW-0548">Nucleotidyltransferase</keyword>
<evidence type="ECO:0000256" key="5">
    <source>
        <dbReference type="ARBA" id="ARBA00022676"/>
    </source>
</evidence>
<keyword evidence="11" id="KW-0812">Transmembrane</keyword>
<evidence type="ECO:0000256" key="9">
    <source>
        <dbReference type="ARBA" id="ARBA00047597"/>
    </source>
</evidence>
<evidence type="ECO:0000313" key="12">
    <source>
        <dbReference type="EMBL" id="CAF0842704.1"/>
    </source>
</evidence>
<evidence type="ECO:0000256" key="7">
    <source>
        <dbReference type="ARBA" id="ARBA00022695"/>
    </source>
</evidence>
<evidence type="ECO:0000256" key="6">
    <source>
        <dbReference type="ARBA" id="ARBA00022679"/>
    </source>
</evidence>
<dbReference type="GO" id="GO:0016779">
    <property type="term" value="F:nucleotidyltransferase activity"/>
    <property type="evidence" value="ECO:0007669"/>
    <property type="project" value="UniProtKB-KW"/>
</dbReference>
<evidence type="ECO:0000313" key="13">
    <source>
        <dbReference type="Proteomes" id="UP000663891"/>
    </source>
</evidence>
<keyword evidence="8" id="KW-0843">Virulence</keyword>
<evidence type="ECO:0000256" key="8">
    <source>
        <dbReference type="ARBA" id="ARBA00023026"/>
    </source>
</evidence>
<dbReference type="EMBL" id="CAJNON010000038">
    <property type="protein sequence ID" value="CAF0842704.1"/>
    <property type="molecule type" value="Genomic_DNA"/>
</dbReference>